<accession>A0A699IEZ4</accession>
<dbReference type="PROSITE" id="PS50994">
    <property type="entry name" value="INTEGRASE"/>
    <property type="match status" value="1"/>
</dbReference>
<feature type="compositionally biased region" description="Basic and acidic residues" evidence="1">
    <location>
        <begin position="860"/>
        <end position="870"/>
    </location>
</feature>
<dbReference type="InterPro" id="IPR036397">
    <property type="entry name" value="RNaseH_sf"/>
</dbReference>
<dbReference type="GO" id="GO:0003676">
    <property type="term" value="F:nucleic acid binding"/>
    <property type="evidence" value="ECO:0007669"/>
    <property type="project" value="InterPro"/>
</dbReference>
<dbReference type="AlphaFoldDB" id="A0A699IEZ4"/>
<gene>
    <name evidence="3" type="ORF">Tci_527712</name>
</gene>
<dbReference type="PANTHER" id="PTHR11439:SF495">
    <property type="entry name" value="REVERSE TRANSCRIPTASE, RNA-DEPENDENT DNA POLYMERASE-RELATED"/>
    <property type="match status" value="1"/>
</dbReference>
<reference evidence="3" key="1">
    <citation type="journal article" date="2019" name="Sci. Rep.">
        <title>Draft genome of Tanacetum cinerariifolium, the natural source of mosquito coil.</title>
        <authorList>
            <person name="Yamashiro T."/>
            <person name="Shiraishi A."/>
            <person name="Satake H."/>
            <person name="Nakayama K."/>
        </authorList>
    </citation>
    <scope>NUCLEOTIDE SEQUENCE</scope>
</reference>
<dbReference type="SUPFAM" id="SSF53098">
    <property type="entry name" value="Ribonuclease H-like"/>
    <property type="match status" value="1"/>
</dbReference>
<evidence type="ECO:0000256" key="1">
    <source>
        <dbReference type="SAM" id="MobiDB-lite"/>
    </source>
</evidence>
<dbReference type="InterPro" id="IPR012337">
    <property type="entry name" value="RNaseH-like_sf"/>
</dbReference>
<dbReference type="Pfam" id="PF07727">
    <property type="entry name" value="RVT_2"/>
    <property type="match status" value="1"/>
</dbReference>
<dbReference type="EMBL" id="BKCJ010293524">
    <property type="protein sequence ID" value="GEZ55739.1"/>
    <property type="molecule type" value="Genomic_DNA"/>
</dbReference>
<feature type="compositionally biased region" description="Basic and acidic residues" evidence="1">
    <location>
        <begin position="830"/>
        <end position="845"/>
    </location>
</feature>
<dbReference type="GO" id="GO:0015074">
    <property type="term" value="P:DNA integration"/>
    <property type="evidence" value="ECO:0007669"/>
    <property type="project" value="InterPro"/>
</dbReference>
<dbReference type="InterPro" id="IPR057670">
    <property type="entry name" value="SH3_retrovirus"/>
</dbReference>
<feature type="region of interest" description="Disordered" evidence="1">
    <location>
        <begin position="755"/>
        <end position="783"/>
    </location>
</feature>
<feature type="compositionally biased region" description="Polar residues" evidence="1">
    <location>
        <begin position="638"/>
        <end position="647"/>
    </location>
</feature>
<feature type="region of interest" description="Disordered" evidence="1">
    <location>
        <begin position="594"/>
        <end position="616"/>
    </location>
</feature>
<dbReference type="InterPro" id="IPR001584">
    <property type="entry name" value="Integrase_cat-core"/>
</dbReference>
<dbReference type="Gene3D" id="3.30.420.10">
    <property type="entry name" value="Ribonuclease H-like superfamily/Ribonuclease H"/>
    <property type="match status" value="1"/>
</dbReference>
<dbReference type="InterPro" id="IPR013103">
    <property type="entry name" value="RVT_2"/>
</dbReference>
<proteinExistence type="predicted"/>
<dbReference type="PANTHER" id="PTHR11439">
    <property type="entry name" value="GAG-POL-RELATED RETROTRANSPOSON"/>
    <property type="match status" value="1"/>
</dbReference>
<feature type="compositionally biased region" description="Polar residues" evidence="1">
    <location>
        <begin position="168"/>
        <end position="190"/>
    </location>
</feature>
<feature type="region of interest" description="Disordered" evidence="1">
    <location>
        <begin position="805"/>
        <end position="870"/>
    </location>
</feature>
<feature type="region of interest" description="Disordered" evidence="1">
    <location>
        <begin position="144"/>
        <end position="205"/>
    </location>
</feature>
<feature type="region of interest" description="Disordered" evidence="1">
    <location>
        <begin position="638"/>
        <end position="678"/>
    </location>
</feature>
<sequence>TKDETSSILRNFITEIENLKDLKVKIIRCDNGGELKNKEMNEFCTTKGIKREFSNARTPQQNGVAERRNRTLIEAARTMLVDAKLPVTFWAEAFDAKGDEGYFVGYSMSSKAFRVFNKRTKKVEENLHVDFLENKLIEKGAGTSSTNISAHMETKNSDGCNADDPESSRISNPTATSKIPSAEQIPSSSDPRIISKGDFSQQETPSLGNALTLSNRFEDIFVEEADLSNMETSIPVSPTPTVRIHKNHPKSQIISPVDTPIQTRHKSKEMEDQSFIATIHHKTNLKLLQFCLFLCFLSQEEPKKIFYALKDLRVRPIGTKLVLKNKKDEWGIVIRNKARLVAQRYTQEEGIDYEEVFVPVARIEAIRLFLAYASFIGFIVYQMYVKSAFLYGTINEEVYVMQPPGFQDPEFSDRVYKVEKAMYRLHQAPRAWNGTLSKEFETLMHEKFQMSAMGELTFFLGLQVLQNKDGIFLSQDKYGKDAPSKDVELHLYRSMIGSLMDLTASRPDIMFAVCACARHQVTPKECHLHAVKRIFRYLKGHPKLGLWYPKESPFDLVAYSNSDYGGATQDRKSTTREEEPANFALMAISSSISSDNELSPVKPTEELSHTNRPSAPIIEEWVSDSVDDSETTALQIAHSSVQSTKQVTPPRHSVEAPISAATPKPTSPKTSSSGKRKNRKTCFVCRSVDHLIKDCNFHAKPKSQPTPRNNVHRVLPKSKPVFVTAVRPICADVPKIMMTRPRHTHSLITRSNSTIRRHKTCSHSSNTSNSSPKVTAAKAPMVSAAKGKTGKWVWRPKCPILDHDSRTTVEESIIRDPEEESSKKTPTKTKSKDNGKGILVEEPKPINKKQQVEMDEDHELDARLRAEEQR</sequence>
<dbReference type="Pfam" id="PF25597">
    <property type="entry name" value="SH3_retrovirus"/>
    <property type="match status" value="1"/>
</dbReference>
<evidence type="ECO:0000259" key="2">
    <source>
        <dbReference type="PROSITE" id="PS50994"/>
    </source>
</evidence>
<comment type="caution">
    <text evidence="3">The sequence shown here is derived from an EMBL/GenBank/DDBJ whole genome shotgun (WGS) entry which is preliminary data.</text>
</comment>
<feature type="non-terminal residue" evidence="3">
    <location>
        <position position="1"/>
    </location>
</feature>
<evidence type="ECO:0000313" key="3">
    <source>
        <dbReference type="EMBL" id="GEZ55739.1"/>
    </source>
</evidence>
<feature type="domain" description="Integrase catalytic" evidence="2">
    <location>
        <begin position="1"/>
        <end position="95"/>
    </location>
</feature>
<organism evidence="3">
    <name type="scientific">Tanacetum cinerariifolium</name>
    <name type="common">Dalmatian daisy</name>
    <name type="synonym">Chrysanthemum cinerariifolium</name>
    <dbReference type="NCBI Taxonomy" id="118510"/>
    <lineage>
        <taxon>Eukaryota</taxon>
        <taxon>Viridiplantae</taxon>
        <taxon>Streptophyta</taxon>
        <taxon>Embryophyta</taxon>
        <taxon>Tracheophyta</taxon>
        <taxon>Spermatophyta</taxon>
        <taxon>Magnoliopsida</taxon>
        <taxon>eudicotyledons</taxon>
        <taxon>Gunneridae</taxon>
        <taxon>Pentapetalae</taxon>
        <taxon>asterids</taxon>
        <taxon>campanulids</taxon>
        <taxon>Asterales</taxon>
        <taxon>Asteraceae</taxon>
        <taxon>Asteroideae</taxon>
        <taxon>Anthemideae</taxon>
        <taxon>Anthemidinae</taxon>
        <taxon>Tanacetum</taxon>
    </lineage>
</organism>
<protein>
    <submittedName>
        <fullName evidence="3">Putative ribonuclease H-like domain-containing protein</fullName>
    </submittedName>
</protein>
<feature type="compositionally biased region" description="Basic and acidic residues" evidence="1">
    <location>
        <begin position="805"/>
        <end position="823"/>
    </location>
</feature>
<name>A0A699IEZ4_TANCI</name>
<feature type="compositionally biased region" description="Low complexity" evidence="1">
    <location>
        <begin position="659"/>
        <end position="673"/>
    </location>
</feature>
<feature type="compositionally biased region" description="Low complexity" evidence="1">
    <location>
        <begin position="762"/>
        <end position="771"/>
    </location>
</feature>